<feature type="non-terminal residue" evidence="4">
    <location>
        <position position="1"/>
    </location>
</feature>
<proteinExistence type="predicted"/>
<feature type="compositionally biased region" description="Low complexity" evidence="1">
    <location>
        <begin position="166"/>
        <end position="180"/>
    </location>
</feature>
<feature type="transmembrane region" description="Helical" evidence="2">
    <location>
        <begin position="121"/>
        <end position="145"/>
    </location>
</feature>
<keyword evidence="2" id="KW-0472">Membrane</keyword>
<feature type="chain" id="PRO_5029857643" evidence="3">
    <location>
        <begin position="18"/>
        <end position="202"/>
    </location>
</feature>
<comment type="caution">
    <text evidence="4">The sequence shown here is derived from an EMBL/GenBank/DDBJ whole genome shotgun (WGS) entry which is preliminary data.</text>
</comment>
<dbReference type="AlphaFoldDB" id="A0A7K8R6N7"/>
<evidence type="ECO:0000313" key="4">
    <source>
        <dbReference type="EMBL" id="NXF12618.1"/>
    </source>
</evidence>
<feature type="signal peptide" evidence="3">
    <location>
        <begin position="1"/>
        <end position="17"/>
    </location>
</feature>
<dbReference type="PANTHER" id="PTHR36132:SF1">
    <property type="entry name" value="TRANSMEMBRANE PROTEIN 221"/>
    <property type="match status" value="1"/>
</dbReference>
<evidence type="ECO:0000313" key="5">
    <source>
        <dbReference type="Proteomes" id="UP000567624"/>
    </source>
</evidence>
<dbReference type="Pfam" id="PF15038">
    <property type="entry name" value="Jiraiya"/>
    <property type="match status" value="1"/>
</dbReference>
<dbReference type="EMBL" id="VWYW01001073">
    <property type="protein sequence ID" value="NXF12618.1"/>
    <property type="molecule type" value="Genomic_DNA"/>
</dbReference>
<sequence length="202" mass="21690">TALLASGLVFHMSSVSAEANGAVPWWAGRVLHPLATVLATLCLLLNVSCFLLCLLHAYFSTELHGGLPGAERADLFLLDGRKVRHAAIGLFCCGITFYLTGKGSAPFTFYMLLEFRIGPGIASACILSAGIIVLFIVVTHTLLHVSRRSQQSPSKATHNLYENDSAPHGESSGSHGGAAPRPRPEIHRAFSFPVFLEHNSQL</sequence>
<name>A0A7K8R6N7_9PASS</name>
<keyword evidence="2" id="KW-1133">Transmembrane helix</keyword>
<feature type="transmembrane region" description="Helical" evidence="2">
    <location>
        <begin position="83"/>
        <end position="101"/>
    </location>
</feature>
<gene>
    <name evidence="4" type="primary">Tmem221</name>
    <name evidence="4" type="ORF">SMICAP_R10197</name>
</gene>
<keyword evidence="5" id="KW-1185">Reference proteome</keyword>
<evidence type="ECO:0000256" key="3">
    <source>
        <dbReference type="SAM" id="SignalP"/>
    </source>
</evidence>
<protein>
    <submittedName>
        <fullName evidence="4">TM221 protein</fullName>
    </submittedName>
</protein>
<accession>A0A7K8R6N7</accession>
<feature type="region of interest" description="Disordered" evidence="1">
    <location>
        <begin position="149"/>
        <end position="181"/>
    </location>
</feature>
<evidence type="ECO:0000256" key="1">
    <source>
        <dbReference type="SAM" id="MobiDB-lite"/>
    </source>
</evidence>
<dbReference type="InterPro" id="IPR029201">
    <property type="entry name" value="Jiraiya"/>
</dbReference>
<feature type="non-terminal residue" evidence="4">
    <location>
        <position position="202"/>
    </location>
</feature>
<reference evidence="4 5" key="1">
    <citation type="submission" date="2019-09" db="EMBL/GenBank/DDBJ databases">
        <title>Bird 10,000 Genomes (B10K) Project - Family phase.</title>
        <authorList>
            <person name="Zhang G."/>
        </authorList>
    </citation>
    <scope>NUCLEOTIDE SEQUENCE [LARGE SCALE GENOMIC DNA]</scope>
    <source>
        <strain evidence="4">B10K-CU-031-20</strain>
    </source>
</reference>
<dbReference type="Proteomes" id="UP000567624">
    <property type="component" value="Unassembled WGS sequence"/>
</dbReference>
<dbReference type="InterPro" id="IPR053101">
    <property type="entry name" value="TM221"/>
</dbReference>
<organism evidence="4 5">
    <name type="scientific">Smithornis capensis</name>
    <dbReference type="NCBI Taxonomy" id="363769"/>
    <lineage>
        <taxon>Eukaryota</taxon>
        <taxon>Metazoa</taxon>
        <taxon>Chordata</taxon>
        <taxon>Craniata</taxon>
        <taxon>Vertebrata</taxon>
        <taxon>Euteleostomi</taxon>
        <taxon>Archelosauria</taxon>
        <taxon>Archosauria</taxon>
        <taxon>Dinosauria</taxon>
        <taxon>Saurischia</taxon>
        <taxon>Theropoda</taxon>
        <taxon>Coelurosauria</taxon>
        <taxon>Aves</taxon>
        <taxon>Neognathae</taxon>
        <taxon>Neoaves</taxon>
        <taxon>Telluraves</taxon>
        <taxon>Australaves</taxon>
        <taxon>Passeriformes</taxon>
        <taxon>Eurylaimidae</taxon>
        <taxon>Smithornis</taxon>
    </lineage>
</organism>
<dbReference type="PANTHER" id="PTHR36132">
    <property type="entry name" value="TRANSMEMBRANE PROTEIN 221"/>
    <property type="match status" value="1"/>
</dbReference>
<evidence type="ECO:0000256" key="2">
    <source>
        <dbReference type="SAM" id="Phobius"/>
    </source>
</evidence>
<keyword evidence="2" id="KW-0812">Transmembrane</keyword>
<feature type="compositionally biased region" description="Polar residues" evidence="1">
    <location>
        <begin position="149"/>
        <end position="162"/>
    </location>
</feature>
<keyword evidence="3" id="KW-0732">Signal</keyword>
<feature type="transmembrane region" description="Helical" evidence="2">
    <location>
        <begin position="33"/>
        <end position="59"/>
    </location>
</feature>